<name>A0A644YQ96_9ZZZZ</name>
<dbReference type="AlphaFoldDB" id="A0A644YQ96"/>
<accession>A0A644YQ96</accession>
<protein>
    <recommendedName>
        <fullName evidence="2">DUF3486 family protein</fullName>
    </recommendedName>
</protein>
<sequence>MGRRSSIERLPKGLREKLLVLLNDPNITQQEVADLVNAEAGKEVVSKSAVNRYSMKMKEFSDKNRQAREVAEIYITQTNGGTENKLGKLVNEQVRMLAFELLIATNTLKEGTDDPNTIAKLADIVYKISRAIKDLESAATVNMEREEKMRAATKKAAEEVESTVRKAGLTDETVEQIKARILGITK</sequence>
<evidence type="ECO:0000313" key="1">
    <source>
        <dbReference type="EMBL" id="MPM30168.1"/>
    </source>
</evidence>
<dbReference type="EMBL" id="VSSQ01005715">
    <property type="protein sequence ID" value="MPM30168.1"/>
    <property type="molecule type" value="Genomic_DNA"/>
</dbReference>
<dbReference type="Pfam" id="PF11985">
    <property type="entry name" value="Phage_Mu_Gp27"/>
    <property type="match status" value="1"/>
</dbReference>
<comment type="caution">
    <text evidence="1">The sequence shown here is derived from an EMBL/GenBank/DDBJ whole genome shotgun (WGS) entry which is preliminary data.</text>
</comment>
<reference evidence="1" key="1">
    <citation type="submission" date="2019-08" db="EMBL/GenBank/DDBJ databases">
        <authorList>
            <person name="Kucharzyk K."/>
            <person name="Murdoch R.W."/>
            <person name="Higgins S."/>
            <person name="Loffler F."/>
        </authorList>
    </citation>
    <scope>NUCLEOTIDE SEQUENCE</scope>
</reference>
<dbReference type="InterPro" id="IPR021874">
    <property type="entry name" value="Phage_Mu_Gp27"/>
</dbReference>
<proteinExistence type="predicted"/>
<gene>
    <name evidence="1" type="ORF">SDC9_76713</name>
</gene>
<organism evidence="1">
    <name type="scientific">bioreactor metagenome</name>
    <dbReference type="NCBI Taxonomy" id="1076179"/>
    <lineage>
        <taxon>unclassified sequences</taxon>
        <taxon>metagenomes</taxon>
        <taxon>ecological metagenomes</taxon>
    </lineage>
</organism>
<evidence type="ECO:0008006" key="2">
    <source>
        <dbReference type="Google" id="ProtNLM"/>
    </source>
</evidence>